<dbReference type="GO" id="GO:0016251">
    <property type="term" value="F:RNA polymerase II general transcription initiation factor activity"/>
    <property type="evidence" value="ECO:0007669"/>
    <property type="project" value="TreeGrafter"/>
</dbReference>
<reference evidence="8 9" key="1">
    <citation type="journal article" date="2018" name="Sci. Rep.">
        <title>Genomic signatures of local adaptation to the degree of environmental predictability in rotifers.</title>
        <authorList>
            <person name="Franch-Gras L."/>
            <person name="Hahn C."/>
            <person name="Garcia-Roger E.M."/>
            <person name="Carmona M.J."/>
            <person name="Serra M."/>
            <person name="Gomez A."/>
        </authorList>
    </citation>
    <scope>NUCLEOTIDE SEQUENCE [LARGE SCALE GENOMIC DNA]</scope>
    <source>
        <strain evidence="8">HYR1</strain>
    </source>
</reference>
<dbReference type="Proteomes" id="UP000276133">
    <property type="component" value="Unassembled WGS sequence"/>
</dbReference>
<dbReference type="GO" id="GO:0005669">
    <property type="term" value="C:transcription factor TFIID complex"/>
    <property type="evidence" value="ECO:0007669"/>
    <property type="project" value="InterPro"/>
</dbReference>
<dbReference type="STRING" id="10195.A0A3M7PQ03"/>
<gene>
    <name evidence="8" type="ORF">BpHYR1_027368</name>
</gene>
<dbReference type="Pfam" id="PF05236">
    <property type="entry name" value="TAF4"/>
    <property type="match status" value="1"/>
</dbReference>
<dbReference type="OrthoDB" id="21060at2759"/>
<evidence type="ECO:0000256" key="5">
    <source>
        <dbReference type="ARBA" id="ARBA00023242"/>
    </source>
</evidence>
<evidence type="ECO:0000313" key="8">
    <source>
        <dbReference type="EMBL" id="RNA01227.1"/>
    </source>
</evidence>
<dbReference type="AlphaFoldDB" id="A0A3M7PQ03"/>
<evidence type="ECO:0000313" key="9">
    <source>
        <dbReference type="Proteomes" id="UP000276133"/>
    </source>
</evidence>
<evidence type="ECO:0000256" key="4">
    <source>
        <dbReference type="ARBA" id="ARBA00023163"/>
    </source>
</evidence>
<name>A0A3M7PQ03_BRAPC</name>
<evidence type="ECO:0000259" key="7">
    <source>
        <dbReference type="Pfam" id="PF05236"/>
    </source>
</evidence>
<dbReference type="PANTHER" id="PTHR15138">
    <property type="entry name" value="TRANSCRIPTION INITIATION FACTOR TFIID SUBUNIT 4"/>
    <property type="match status" value="1"/>
</dbReference>
<dbReference type="GO" id="GO:0003677">
    <property type="term" value="F:DNA binding"/>
    <property type="evidence" value="ECO:0007669"/>
    <property type="project" value="TreeGrafter"/>
</dbReference>
<dbReference type="InterPro" id="IPR045144">
    <property type="entry name" value="TAF4"/>
</dbReference>
<feature type="compositionally biased region" description="Basic and acidic residues" evidence="6">
    <location>
        <begin position="28"/>
        <end position="59"/>
    </location>
</feature>
<keyword evidence="3" id="KW-0805">Transcription regulation</keyword>
<keyword evidence="9" id="KW-1185">Reference proteome</keyword>
<feature type="region of interest" description="Disordered" evidence="6">
    <location>
        <begin position="1"/>
        <end position="89"/>
    </location>
</feature>
<evidence type="ECO:0000256" key="2">
    <source>
        <dbReference type="ARBA" id="ARBA00006178"/>
    </source>
</evidence>
<organism evidence="8 9">
    <name type="scientific">Brachionus plicatilis</name>
    <name type="common">Marine rotifer</name>
    <name type="synonym">Brachionus muelleri</name>
    <dbReference type="NCBI Taxonomy" id="10195"/>
    <lineage>
        <taxon>Eukaryota</taxon>
        <taxon>Metazoa</taxon>
        <taxon>Spiralia</taxon>
        <taxon>Gnathifera</taxon>
        <taxon>Rotifera</taxon>
        <taxon>Eurotatoria</taxon>
        <taxon>Monogononta</taxon>
        <taxon>Pseudotrocha</taxon>
        <taxon>Ploima</taxon>
        <taxon>Brachionidae</taxon>
        <taxon>Brachionus</taxon>
    </lineage>
</organism>
<sequence length="131" mass="14907">MEELDKIEKKRKDEADRERLMKAAKSRSKGEDGGELSKLKQKAKEVIQAESDELRRQDANKTALAAIGPRKKRKIEDGGTSASGGIGQSNFGNRVIYKPKIKRVSLRDMIFVLEQEKEFRRSTILYKALNK</sequence>
<keyword evidence="5" id="KW-0539">Nucleus</keyword>
<dbReference type="EMBL" id="REGN01009405">
    <property type="protein sequence ID" value="RNA01227.1"/>
    <property type="molecule type" value="Genomic_DNA"/>
</dbReference>
<keyword evidence="8" id="KW-0648">Protein biosynthesis</keyword>
<keyword evidence="4" id="KW-0804">Transcription</keyword>
<feature type="compositionally biased region" description="Basic and acidic residues" evidence="6">
    <location>
        <begin position="1"/>
        <end position="21"/>
    </location>
</feature>
<comment type="caution">
    <text evidence="8">The sequence shown here is derived from an EMBL/GenBank/DDBJ whole genome shotgun (WGS) entry which is preliminary data.</text>
</comment>
<comment type="similarity">
    <text evidence="2">Belongs to the TAF4 family.</text>
</comment>
<protein>
    <submittedName>
        <fullName evidence="8">Transcription initiation factor TFIID subunit</fullName>
    </submittedName>
</protein>
<dbReference type="InterPro" id="IPR007900">
    <property type="entry name" value="TAF4_C"/>
</dbReference>
<dbReference type="GO" id="GO:0003743">
    <property type="term" value="F:translation initiation factor activity"/>
    <property type="evidence" value="ECO:0007669"/>
    <property type="project" value="UniProtKB-KW"/>
</dbReference>
<comment type="subcellular location">
    <subcellularLocation>
        <location evidence="1">Nucleus</location>
    </subcellularLocation>
</comment>
<proteinExistence type="inferred from homology"/>
<dbReference type="GO" id="GO:0006367">
    <property type="term" value="P:transcription initiation at RNA polymerase II promoter"/>
    <property type="evidence" value="ECO:0007669"/>
    <property type="project" value="TreeGrafter"/>
</dbReference>
<evidence type="ECO:0000256" key="6">
    <source>
        <dbReference type="SAM" id="MobiDB-lite"/>
    </source>
</evidence>
<evidence type="ECO:0000256" key="3">
    <source>
        <dbReference type="ARBA" id="ARBA00023015"/>
    </source>
</evidence>
<keyword evidence="8" id="KW-0396">Initiation factor</keyword>
<feature type="domain" description="Transcription initiation factor TFIID component TAF4 C-terminal" evidence="7">
    <location>
        <begin position="1"/>
        <end position="128"/>
    </location>
</feature>
<dbReference type="PANTHER" id="PTHR15138:SF14">
    <property type="entry name" value="TRANSCRIPTION INITIATION FACTOR TFIID SUBUNIT 4"/>
    <property type="match status" value="1"/>
</dbReference>
<evidence type="ECO:0000256" key="1">
    <source>
        <dbReference type="ARBA" id="ARBA00004123"/>
    </source>
</evidence>
<accession>A0A3M7PQ03</accession>